<feature type="transmembrane region" description="Helical" evidence="1">
    <location>
        <begin position="247"/>
        <end position="268"/>
    </location>
</feature>
<feature type="transmembrane region" description="Helical" evidence="1">
    <location>
        <begin position="111"/>
        <end position="132"/>
    </location>
</feature>
<feature type="transmembrane region" description="Helical" evidence="1">
    <location>
        <begin position="221"/>
        <end position="241"/>
    </location>
</feature>
<sequence length="288" mass="33372">MLNTDKNKLIWKIFYLLLIVIFIDIAITFLGFQIDSNILFKLLFLGLPVILLLLHSFQTLSFTRGVFFIILASITGLLMEIWGLKDGVIFGGNYVYKQNQLTLFSVPLSVVLYWAVFIYTGYCLVNSFLVWFEKKKPNIRQHNLWLVPLLIIADGLVVVAIDLFMDPIQVYKGNWVWLEGGPYFEIPIGNFVGWFLVTIIVTGLFRYYEYFKPKEQEFDKSIYIIPVLGYGILSLSFALTAMKYQMFNLIIIGLSSMLPTVILSVLLFRRYQYIKCSAEPSKNRARKK</sequence>
<keyword evidence="1" id="KW-1133">Transmembrane helix</keyword>
<organism evidence="2 3">
    <name type="scientific">Candidatus Woesebacteria bacterium RIFCSPLOWO2_01_FULL_39_10b</name>
    <dbReference type="NCBI Taxonomy" id="1802517"/>
    <lineage>
        <taxon>Bacteria</taxon>
        <taxon>Candidatus Woeseibacteriota</taxon>
    </lineage>
</organism>
<comment type="caution">
    <text evidence="2">The sequence shown here is derived from an EMBL/GenBank/DDBJ whole genome shotgun (WGS) entry which is preliminary data.</text>
</comment>
<dbReference type="Pfam" id="PF04240">
    <property type="entry name" value="Caroten_synth"/>
    <property type="match status" value="1"/>
</dbReference>
<dbReference type="EMBL" id="MGHD01000013">
    <property type="protein sequence ID" value="OGM59841.1"/>
    <property type="molecule type" value="Genomic_DNA"/>
</dbReference>
<evidence type="ECO:0000313" key="3">
    <source>
        <dbReference type="Proteomes" id="UP000176404"/>
    </source>
</evidence>
<feature type="transmembrane region" description="Helical" evidence="1">
    <location>
        <begin position="66"/>
        <end position="84"/>
    </location>
</feature>
<dbReference type="Proteomes" id="UP000176404">
    <property type="component" value="Unassembled WGS sequence"/>
</dbReference>
<feature type="transmembrane region" description="Helical" evidence="1">
    <location>
        <begin position="38"/>
        <end position="54"/>
    </location>
</feature>
<feature type="transmembrane region" description="Helical" evidence="1">
    <location>
        <begin position="144"/>
        <end position="165"/>
    </location>
</feature>
<dbReference type="PANTHER" id="PTHR39419:SF1">
    <property type="entry name" value="SLL0814 PROTEIN"/>
    <property type="match status" value="1"/>
</dbReference>
<feature type="transmembrane region" description="Helical" evidence="1">
    <location>
        <begin position="12"/>
        <end position="32"/>
    </location>
</feature>
<reference evidence="2 3" key="1">
    <citation type="journal article" date="2016" name="Nat. Commun.">
        <title>Thousands of microbial genomes shed light on interconnected biogeochemical processes in an aquifer system.</title>
        <authorList>
            <person name="Anantharaman K."/>
            <person name="Brown C.T."/>
            <person name="Hug L.A."/>
            <person name="Sharon I."/>
            <person name="Castelle C.J."/>
            <person name="Probst A.J."/>
            <person name="Thomas B.C."/>
            <person name="Singh A."/>
            <person name="Wilkins M.J."/>
            <person name="Karaoz U."/>
            <person name="Brodie E.L."/>
            <person name="Williams K.H."/>
            <person name="Hubbard S.S."/>
            <person name="Banfield J.F."/>
        </authorList>
    </citation>
    <scope>NUCLEOTIDE SEQUENCE [LARGE SCALE GENOMIC DNA]</scope>
</reference>
<accession>A0A1F8B762</accession>
<dbReference type="InterPro" id="IPR007354">
    <property type="entry name" value="CruF-like"/>
</dbReference>
<feature type="transmembrane region" description="Helical" evidence="1">
    <location>
        <begin position="191"/>
        <end position="209"/>
    </location>
</feature>
<gene>
    <name evidence="2" type="ORF">A2892_00945</name>
</gene>
<name>A0A1F8B762_9BACT</name>
<dbReference type="PANTHER" id="PTHR39419">
    <property type="entry name" value="SLL0814 PROTEIN"/>
    <property type="match status" value="1"/>
</dbReference>
<keyword evidence="1" id="KW-0472">Membrane</keyword>
<evidence type="ECO:0000256" key="1">
    <source>
        <dbReference type="SAM" id="Phobius"/>
    </source>
</evidence>
<protein>
    <recommendedName>
        <fullName evidence="4">Carotenoid biosynthesis protein</fullName>
    </recommendedName>
</protein>
<dbReference type="AlphaFoldDB" id="A0A1F8B762"/>
<proteinExistence type="predicted"/>
<evidence type="ECO:0008006" key="4">
    <source>
        <dbReference type="Google" id="ProtNLM"/>
    </source>
</evidence>
<keyword evidence="1" id="KW-0812">Transmembrane</keyword>
<evidence type="ECO:0000313" key="2">
    <source>
        <dbReference type="EMBL" id="OGM59841.1"/>
    </source>
</evidence>